<evidence type="ECO:0000256" key="7">
    <source>
        <dbReference type="ARBA" id="ARBA00023157"/>
    </source>
</evidence>
<evidence type="ECO:0000313" key="14">
    <source>
        <dbReference type="Ensembl" id="ENSECRP00000000928.1"/>
    </source>
</evidence>
<keyword evidence="7" id="KW-1015">Disulfide bond</keyword>
<keyword evidence="8 11" id="KW-0675">Receptor</keyword>
<feature type="transmembrane region" description="Helical" evidence="12">
    <location>
        <begin position="152"/>
        <end position="174"/>
    </location>
</feature>
<dbReference type="PRINTS" id="PR00237">
    <property type="entry name" value="GPCRRHODOPSN"/>
</dbReference>
<evidence type="ECO:0000256" key="6">
    <source>
        <dbReference type="ARBA" id="ARBA00023136"/>
    </source>
</evidence>
<keyword evidence="4 12" id="KW-1133">Transmembrane helix</keyword>
<evidence type="ECO:0000256" key="5">
    <source>
        <dbReference type="ARBA" id="ARBA00023040"/>
    </source>
</evidence>
<keyword evidence="2" id="KW-1003">Cell membrane</keyword>
<evidence type="ECO:0000256" key="9">
    <source>
        <dbReference type="ARBA" id="ARBA00023180"/>
    </source>
</evidence>
<evidence type="ECO:0000313" key="15">
    <source>
        <dbReference type="Proteomes" id="UP000694620"/>
    </source>
</evidence>
<feature type="transmembrane region" description="Helical" evidence="12">
    <location>
        <begin position="73"/>
        <end position="95"/>
    </location>
</feature>
<evidence type="ECO:0000256" key="4">
    <source>
        <dbReference type="ARBA" id="ARBA00022989"/>
    </source>
</evidence>
<dbReference type="PANTHER" id="PTHR24249">
    <property type="entry name" value="HISTAMINE RECEPTOR-RELATED G-PROTEIN COUPLED RECEPTOR"/>
    <property type="match status" value="1"/>
</dbReference>
<dbReference type="GO" id="GO:0005886">
    <property type="term" value="C:plasma membrane"/>
    <property type="evidence" value="ECO:0007669"/>
    <property type="project" value="UniProtKB-SubCell"/>
</dbReference>
<feature type="transmembrane region" description="Helical" evidence="12">
    <location>
        <begin position="208"/>
        <end position="226"/>
    </location>
</feature>
<dbReference type="InterPro" id="IPR050569">
    <property type="entry name" value="TAAR"/>
</dbReference>
<feature type="transmembrane region" description="Helical" evidence="12">
    <location>
        <begin position="261"/>
        <end position="281"/>
    </location>
</feature>
<feature type="transmembrane region" description="Helical" evidence="12">
    <location>
        <begin position="37"/>
        <end position="61"/>
    </location>
</feature>
<dbReference type="Pfam" id="PF00001">
    <property type="entry name" value="7tm_1"/>
    <property type="match status" value="1"/>
</dbReference>
<keyword evidence="6 12" id="KW-0472">Membrane</keyword>
<dbReference type="PRINTS" id="PR01830">
    <property type="entry name" value="TRACEAMINER"/>
</dbReference>
<dbReference type="PROSITE" id="PS50262">
    <property type="entry name" value="G_PROTEIN_RECEP_F1_2"/>
    <property type="match status" value="1"/>
</dbReference>
<comment type="subcellular location">
    <subcellularLocation>
        <location evidence="1">Cell membrane</location>
        <topology evidence="1">Multi-pass membrane protein</topology>
    </subcellularLocation>
</comment>
<keyword evidence="5 11" id="KW-0297">G-protein coupled receptor</keyword>
<dbReference type="Proteomes" id="UP000694620">
    <property type="component" value="Chromosome 3"/>
</dbReference>
<feature type="domain" description="G-protein coupled receptors family 1 profile" evidence="13">
    <location>
        <begin position="53"/>
        <end position="312"/>
    </location>
</feature>
<dbReference type="CDD" id="cd15055">
    <property type="entry name" value="7tmA_TAARs"/>
    <property type="match status" value="1"/>
</dbReference>
<dbReference type="Ensembl" id="ENSECRT00000000949.1">
    <property type="protein sequence ID" value="ENSECRP00000000928.1"/>
    <property type="gene ID" value="ENSECRG00000000630.1"/>
</dbReference>
<evidence type="ECO:0000256" key="12">
    <source>
        <dbReference type="SAM" id="Phobius"/>
    </source>
</evidence>
<reference evidence="14" key="3">
    <citation type="submission" date="2025-09" db="UniProtKB">
        <authorList>
            <consortium name="Ensembl"/>
        </authorList>
    </citation>
    <scope>IDENTIFICATION</scope>
</reference>
<evidence type="ECO:0000256" key="10">
    <source>
        <dbReference type="ARBA" id="ARBA00023224"/>
    </source>
</evidence>
<name>A0A8C4RDP3_ERPCA</name>
<dbReference type="Gene3D" id="1.20.1070.10">
    <property type="entry name" value="Rhodopsin 7-helix transmembrane proteins"/>
    <property type="match status" value="1"/>
</dbReference>
<keyword evidence="10 11" id="KW-0807">Transducer</keyword>
<evidence type="ECO:0000256" key="11">
    <source>
        <dbReference type="RuleBase" id="RU000688"/>
    </source>
</evidence>
<dbReference type="GeneTree" id="ENSGT00950000182934"/>
<dbReference type="PANTHER" id="PTHR24249:SF307">
    <property type="entry name" value="TRACE AMINE-ASSOCIATED RECEPTOR 5"/>
    <property type="match status" value="1"/>
</dbReference>
<dbReference type="PROSITE" id="PS00237">
    <property type="entry name" value="G_PROTEIN_RECEP_F1_1"/>
    <property type="match status" value="1"/>
</dbReference>
<keyword evidence="15" id="KW-1185">Reference proteome</keyword>
<dbReference type="InterPro" id="IPR009132">
    <property type="entry name" value="TAAR_fam"/>
</dbReference>
<accession>A0A8C4RDP3</accession>
<evidence type="ECO:0000256" key="8">
    <source>
        <dbReference type="ARBA" id="ARBA00023170"/>
    </source>
</evidence>
<dbReference type="InterPro" id="IPR017452">
    <property type="entry name" value="GPCR_Rhodpsn_7TM"/>
</dbReference>
<evidence type="ECO:0000256" key="1">
    <source>
        <dbReference type="ARBA" id="ARBA00004651"/>
    </source>
</evidence>
<evidence type="ECO:0000256" key="2">
    <source>
        <dbReference type="ARBA" id="ARBA00022475"/>
    </source>
</evidence>
<organism evidence="14 15">
    <name type="scientific">Erpetoichthys calabaricus</name>
    <name type="common">Rope fish</name>
    <name type="synonym">Calamoichthys calabaricus</name>
    <dbReference type="NCBI Taxonomy" id="27687"/>
    <lineage>
        <taxon>Eukaryota</taxon>
        <taxon>Metazoa</taxon>
        <taxon>Chordata</taxon>
        <taxon>Craniata</taxon>
        <taxon>Vertebrata</taxon>
        <taxon>Euteleostomi</taxon>
        <taxon>Actinopterygii</taxon>
        <taxon>Polypteriformes</taxon>
        <taxon>Polypteridae</taxon>
        <taxon>Erpetoichthys</taxon>
    </lineage>
</organism>
<comment type="similarity">
    <text evidence="11">Belongs to the G-protein coupled receptor 1 family.</text>
</comment>
<reference evidence="14" key="1">
    <citation type="submission" date="2021-06" db="EMBL/GenBank/DDBJ databases">
        <authorList>
            <consortium name="Wellcome Sanger Institute Data Sharing"/>
        </authorList>
    </citation>
    <scope>NUCLEOTIDE SEQUENCE [LARGE SCALE GENOMIC DNA]</scope>
</reference>
<evidence type="ECO:0000256" key="3">
    <source>
        <dbReference type="ARBA" id="ARBA00022692"/>
    </source>
</evidence>
<dbReference type="InterPro" id="IPR000276">
    <property type="entry name" value="GPCR_Rhodpsn"/>
</dbReference>
<reference evidence="14" key="2">
    <citation type="submission" date="2025-08" db="UniProtKB">
        <authorList>
            <consortium name="Ensembl"/>
        </authorList>
    </citation>
    <scope>IDENTIFICATION</scope>
</reference>
<keyword evidence="9" id="KW-0325">Glycoprotein</keyword>
<dbReference type="AlphaFoldDB" id="A0A8C4RDP3"/>
<proteinExistence type="inferred from homology"/>
<sequence>MEYTENYELEALKYLAYCYQSENISCPKDIRSTTTYLMLYFVLSTGIVLAVGGNLIVIISISHFKQLHTPTNILILSLAITDLLLGILLMPVFMVRTVESCWYFGETICLVFSFFDIALCTISVVHLIFVAIDRYHAVCYPLIYPAKITFSVAWSFVTISWAVPLIYTFLHFYFKGKIKKEEEYNVCPVDCMILFSTLWSFLDTLFTFFLPCTVMLCMYARVFLVARRHSKFIKCSRKKTSCEDNKHLNSQRRDGKATKTLGIVMSVFILCWSPYCLYSVFSRYFNVFATPGIEDALGWLAFFNSSFNPLIYALFYPWFQKSFKIIVTCKIFNHESSLTNLITDSH</sequence>
<feature type="transmembrane region" description="Helical" evidence="12">
    <location>
        <begin position="296"/>
        <end position="315"/>
    </location>
</feature>
<dbReference type="SUPFAM" id="SSF81321">
    <property type="entry name" value="Family A G protein-coupled receptor-like"/>
    <property type="match status" value="1"/>
</dbReference>
<evidence type="ECO:0000259" key="13">
    <source>
        <dbReference type="PROSITE" id="PS50262"/>
    </source>
</evidence>
<keyword evidence="3 11" id="KW-0812">Transmembrane</keyword>
<dbReference type="SMART" id="SM01381">
    <property type="entry name" value="7TM_GPCR_Srsx"/>
    <property type="match status" value="1"/>
</dbReference>
<dbReference type="FunFam" id="1.20.1070.10:FF:000030">
    <property type="entry name" value="trace amine-associated receptor 1"/>
    <property type="match status" value="1"/>
</dbReference>
<dbReference type="GO" id="GO:0001594">
    <property type="term" value="F:trace-amine receptor activity"/>
    <property type="evidence" value="ECO:0007669"/>
    <property type="project" value="InterPro"/>
</dbReference>
<protein>
    <recommendedName>
        <fullName evidence="13">G-protein coupled receptors family 1 profile domain-containing protein</fullName>
    </recommendedName>
</protein>
<feature type="transmembrane region" description="Helical" evidence="12">
    <location>
        <begin position="107"/>
        <end position="132"/>
    </location>
</feature>